<dbReference type="VEuPathDB" id="FungiDB:MGYG_06545"/>
<feature type="region of interest" description="Disordered" evidence="1">
    <location>
        <begin position="130"/>
        <end position="156"/>
    </location>
</feature>
<dbReference type="Proteomes" id="UP000002669">
    <property type="component" value="Unassembled WGS sequence"/>
</dbReference>
<accession>E4UZL9</accession>
<feature type="compositionally biased region" description="Basic and acidic residues" evidence="1">
    <location>
        <begin position="130"/>
        <end position="141"/>
    </location>
</feature>
<organism evidence="3">
    <name type="scientific">Arthroderma gypseum (strain ATCC MYA-4604 / CBS 118893)</name>
    <name type="common">Microsporum gypseum</name>
    <dbReference type="NCBI Taxonomy" id="535722"/>
    <lineage>
        <taxon>Eukaryota</taxon>
        <taxon>Fungi</taxon>
        <taxon>Dikarya</taxon>
        <taxon>Ascomycota</taxon>
        <taxon>Pezizomycotina</taxon>
        <taxon>Eurotiomycetes</taxon>
        <taxon>Eurotiomycetidae</taxon>
        <taxon>Onygenales</taxon>
        <taxon>Arthrodermataceae</taxon>
        <taxon>Nannizzia</taxon>
    </lineage>
</organism>
<name>E4UZL9_ARTGP</name>
<keyword evidence="3" id="KW-1185">Reference proteome</keyword>
<dbReference type="RefSeq" id="XP_003172003.1">
    <property type="nucleotide sequence ID" value="XM_003171955.1"/>
</dbReference>
<dbReference type="EMBL" id="DS989826">
    <property type="protein sequence ID" value="EFR03549.1"/>
    <property type="molecule type" value="Genomic_DNA"/>
</dbReference>
<evidence type="ECO:0000256" key="1">
    <source>
        <dbReference type="SAM" id="MobiDB-lite"/>
    </source>
</evidence>
<protein>
    <submittedName>
        <fullName evidence="2">Uncharacterized protein</fullName>
    </submittedName>
</protein>
<gene>
    <name evidence="2" type="ORF">MGYG_06545</name>
</gene>
<dbReference type="AlphaFoldDB" id="E4UZL9"/>
<dbReference type="GeneID" id="10027263"/>
<reference evidence="3" key="1">
    <citation type="journal article" date="2012" name="MBio">
        <title>Comparative genome analysis of Trichophyton rubrum and related dermatophytes reveals candidate genes involved in infection.</title>
        <authorList>
            <person name="Martinez D.A."/>
            <person name="Oliver B.G."/>
            <person name="Graeser Y."/>
            <person name="Goldberg J.M."/>
            <person name="Li W."/>
            <person name="Martinez-Rossi N.M."/>
            <person name="Monod M."/>
            <person name="Shelest E."/>
            <person name="Barton R.C."/>
            <person name="Birch E."/>
            <person name="Brakhage A.A."/>
            <person name="Chen Z."/>
            <person name="Gurr S.J."/>
            <person name="Heiman D."/>
            <person name="Heitman J."/>
            <person name="Kosti I."/>
            <person name="Rossi A."/>
            <person name="Saif S."/>
            <person name="Samalova M."/>
            <person name="Saunders C.W."/>
            <person name="Shea T."/>
            <person name="Summerbell R.C."/>
            <person name="Xu J."/>
            <person name="Young S."/>
            <person name="Zeng Q."/>
            <person name="Birren B.W."/>
            <person name="Cuomo C.A."/>
            <person name="White T.C."/>
        </authorList>
    </citation>
    <scope>NUCLEOTIDE SEQUENCE [LARGE SCALE GENOMIC DNA]</scope>
    <source>
        <strain evidence="3">ATCC MYA-4604 / CBS 118893</strain>
    </source>
</reference>
<proteinExistence type="predicted"/>
<evidence type="ECO:0000313" key="3">
    <source>
        <dbReference type="Proteomes" id="UP000002669"/>
    </source>
</evidence>
<dbReference type="InParanoid" id="E4UZL9"/>
<dbReference type="HOGENOM" id="CLU_1184769_0_0_1"/>
<evidence type="ECO:0000313" key="2">
    <source>
        <dbReference type="EMBL" id="EFR03549.1"/>
    </source>
</evidence>
<sequence length="234" mass="25946">MLDAGGGCRGAGLAGGHNGDGDGDDDGEEWYPVSWGPWTTARWLFTWQIRVVSFYDSYGLPGSGITSYAQHLHGGGDTEDGRMSDGINPRNDAIRRFHELEKPELSKATAVQRAAYAFFVSGGWLAAQHHPTERAEPDSHLGQRLPNKASRPPTVIGRSDMEQTTRWLLVSPGSKPGERWVGEQKLYGILRTIYINIWVKQDNTDTANYIIHIIRSVTSRPHQPPLHSSRDLTS</sequence>